<feature type="compositionally biased region" description="Acidic residues" evidence="1">
    <location>
        <begin position="337"/>
        <end position="348"/>
    </location>
</feature>
<evidence type="ECO:0000256" key="1">
    <source>
        <dbReference type="SAM" id="MobiDB-lite"/>
    </source>
</evidence>
<protein>
    <submittedName>
        <fullName evidence="2">Organic solute carrier protein 1</fullName>
    </submittedName>
</protein>
<organism evidence="2 3">
    <name type="scientific">Carpediemonas membranifera</name>
    <dbReference type="NCBI Taxonomy" id="201153"/>
    <lineage>
        <taxon>Eukaryota</taxon>
        <taxon>Metamonada</taxon>
        <taxon>Carpediemonas-like organisms</taxon>
        <taxon>Carpediemonas</taxon>
    </lineage>
</organism>
<keyword evidence="3" id="KW-1185">Reference proteome</keyword>
<feature type="region of interest" description="Disordered" evidence="1">
    <location>
        <begin position="290"/>
        <end position="348"/>
    </location>
</feature>
<dbReference type="InterPro" id="IPR019332">
    <property type="entry name" value="OSCP1"/>
</dbReference>
<comment type="caution">
    <text evidence="2">The sequence shown here is derived from an EMBL/GenBank/DDBJ whole genome shotgun (WGS) entry which is preliminary data.</text>
</comment>
<feature type="compositionally biased region" description="Basic and acidic residues" evidence="1">
    <location>
        <begin position="311"/>
        <end position="323"/>
    </location>
</feature>
<dbReference type="GO" id="GO:0005737">
    <property type="term" value="C:cytoplasm"/>
    <property type="evidence" value="ECO:0007669"/>
    <property type="project" value="TreeGrafter"/>
</dbReference>
<dbReference type="Pfam" id="PF10188">
    <property type="entry name" value="Oscp1"/>
    <property type="match status" value="1"/>
</dbReference>
<dbReference type="PANTHER" id="PTHR21439">
    <property type="entry name" value="OXIDORED-NITRO DOMAIN-CONTAINING PROTEIN"/>
    <property type="match status" value="1"/>
</dbReference>
<accession>A0A8J6B7A9</accession>
<name>A0A8J6B7A9_9EUKA</name>
<evidence type="ECO:0000313" key="2">
    <source>
        <dbReference type="EMBL" id="KAG9395764.1"/>
    </source>
</evidence>
<dbReference type="AlphaFoldDB" id="A0A8J6B7A9"/>
<dbReference type="Proteomes" id="UP000717585">
    <property type="component" value="Unassembled WGS sequence"/>
</dbReference>
<dbReference type="OrthoDB" id="2157380at2759"/>
<evidence type="ECO:0000313" key="3">
    <source>
        <dbReference type="Proteomes" id="UP000717585"/>
    </source>
</evidence>
<proteinExistence type="predicted"/>
<dbReference type="GO" id="GO:0005886">
    <property type="term" value="C:plasma membrane"/>
    <property type="evidence" value="ECO:0007669"/>
    <property type="project" value="TreeGrafter"/>
</dbReference>
<dbReference type="EMBL" id="JAHDYR010000008">
    <property type="protein sequence ID" value="KAG9395764.1"/>
    <property type="molecule type" value="Genomic_DNA"/>
</dbReference>
<dbReference type="PANTHER" id="PTHR21439:SF0">
    <property type="entry name" value="PROTEIN OSCP1"/>
    <property type="match status" value="1"/>
</dbReference>
<reference evidence="2" key="1">
    <citation type="submission" date="2021-05" db="EMBL/GenBank/DDBJ databases">
        <title>A free-living protist that lacks canonical eukaryotic 1 DNA replication and segregation systems.</title>
        <authorList>
            <person name="Salas-Leiva D.E."/>
            <person name="Tromer E.C."/>
            <person name="Curtis B.A."/>
            <person name="Jerlstrom-Hultqvist J."/>
            <person name="Kolisko M."/>
            <person name="Yi Z."/>
            <person name="Salas-Leiva J.S."/>
            <person name="Gallot-Lavallee L."/>
            <person name="Kops G.J.P.L."/>
            <person name="Archibald J.M."/>
            <person name="Simpson A.G.B."/>
            <person name="Roger A.J."/>
        </authorList>
    </citation>
    <scope>NUCLEOTIDE SEQUENCE</scope>
    <source>
        <strain evidence="2">BICM</strain>
    </source>
</reference>
<sequence length="348" mass="38225">MSLAANPFLFYNLGAEMVYILSQRLEAQFIAAEKQQRVIGDLLTNLFSRNFASEQFAPQPTYAYHSFKHILTRVVQSSVLKLSDASMTRLLQLMTSTVKFQMINVGDLEGALDLFKRHISGITAVMGGTLPSSIQSRVNTVSGMFDELMGELNPWDRLVTFQDIIIFFQSHHIKVSLLLQYKAQYSDGTPFILSHRGKTYAGPLKAPPEPAPEYRSTLDLPPMGTNLYALPRPSTSTHTVACPLAQLATLALGKDHTVAIIENPTTNATGILGERDIGTDIQVALSVFDSEDSPARPQARGTDGSPVTKTSVDRGRYDAEMARFEAGGGGEQRQADENDLLDLLDDLE</sequence>
<gene>
    <name evidence="2" type="ORF">J8273_2676</name>
</gene>